<dbReference type="InterPro" id="IPR034981">
    <property type="entry name" value="Imelysin-like_EfeO/Algp7"/>
</dbReference>
<dbReference type="EMBL" id="CP033896">
    <property type="protein sequence ID" value="AZA12498.1"/>
    <property type="molecule type" value="Genomic_DNA"/>
</dbReference>
<evidence type="ECO:0000256" key="3">
    <source>
        <dbReference type="ARBA" id="ARBA00022729"/>
    </source>
</evidence>
<keyword evidence="4" id="KW-0175">Coiled coil</keyword>
<feature type="chain" id="PRO_5038873558" evidence="5">
    <location>
        <begin position="22"/>
        <end position="402"/>
    </location>
</feature>
<organism evidence="7 8">
    <name type="scientific">Corynebacterium choanae</name>
    <dbReference type="NCBI Taxonomy" id="1862358"/>
    <lineage>
        <taxon>Bacteria</taxon>
        <taxon>Bacillati</taxon>
        <taxon>Actinomycetota</taxon>
        <taxon>Actinomycetes</taxon>
        <taxon>Mycobacteriales</taxon>
        <taxon>Corynebacteriaceae</taxon>
        <taxon>Corynebacterium</taxon>
    </lineage>
</organism>
<feature type="signal peptide" evidence="5">
    <location>
        <begin position="1"/>
        <end position="21"/>
    </location>
</feature>
<dbReference type="InterPro" id="IPR018976">
    <property type="entry name" value="Imelysin-like"/>
</dbReference>
<comment type="subcellular location">
    <subcellularLocation>
        <location evidence="1">Cell envelope</location>
    </subcellularLocation>
</comment>
<dbReference type="OrthoDB" id="7348379at2"/>
<dbReference type="KEGG" id="ccho:CCHOA_00345"/>
<keyword evidence="8" id="KW-1185">Reference proteome</keyword>
<evidence type="ECO:0000256" key="2">
    <source>
        <dbReference type="ARBA" id="ARBA00005989"/>
    </source>
</evidence>
<dbReference type="RefSeq" id="WP_123925629.1">
    <property type="nucleotide sequence ID" value="NZ_CP033896.1"/>
</dbReference>
<feature type="domain" description="Imelysin-like" evidence="6">
    <location>
        <begin position="178"/>
        <end position="394"/>
    </location>
</feature>
<feature type="coiled-coil region" evidence="4">
    <location>
        <begin position="372"/>
        <end position="399"/>
    </location>
</feature>
<sequence precursor="true">MNRNVVSLAAVAVLTASLVAACGSDDTEAAKSTASSASSSVSSSVSSAASSASKSADQSVTVVADGKTCTSSIDEAHTGVVAFDFTNNSGETAELYVLDKDGRTLGEVANVGDKEFGKLTVEFREAGTYTLRCKPSGAEAEFEVVGADVDASVNEERQAAVDSYVGYVRGQVSEQLGLVNKFNSLIQAGDLEGAKAVYAATRQPWERIEPVAEALPNDLDPRVDAREADLEAGDEFTGFHKIEKDLFETGAITDETKATATQLVADVEELKAAVEDPKFATDLTVFQIAAGAQELLDEIATSKITGEEDIYSGTDLWDFKANLDGSRQAVVSLQDLIARNDHQLPGELMAAFGAVEEELSKYRENDGFVNYATVSEEQRKELSHKLSELTELVSKIQEVLNK</sequence>
<evidence type="ECO:0000256" key="1">
    <source>
        <dbReference type="ARBA" id="ARBA00004196"/>
    </source>
</evidence>
<evidence type="ECO:0000313" key="8">
    <source>
        <dbReference type="Proteomes" id="UP000269019"/>
    </source>
</evidence>
<accession>A0A3G6J6F3</accession>
<dbReference type="PROSITE" id="PS51257">
    <property type="entry name" value="PROKAR_LIPOPROTEIN"/>
    <property type="match status" value="1"/>
</dbReference>
<dbReference type="Pfam" id="PF09375">
    <property type="entry name" value="Peptidase_M75"/>
    <property type="match status" value="1"/>
</dbReference>
<keyword evidence="3 5" id="KW-0732">Signal</keyword>
<protein>
    <submittedName>
        <fullName evidence="7">Putative iron uptake system component EfeM</fullName>
    </submittedName>
</protein>
<comment type="similarity">
    <text evidence="2">Belongs to the EfeM/EfeO family.</text>
</comment>
<evidence type="ECO:0000256" key="4">
    <source>
        <dbReference type="SAM" id="Coils"/>
    </source>
</evidence>
<dbReference type="Proteomes" id="UP000269019">
    <property type="component" value="Chromosome"/>
</dbReference>
<dbReference type="AlphaFoldDB" id="A0A3G6J6F3"/>
<dbReference type="GO" id="GO:0030313">
    <property type="term" value="C:cell envelope"/>
    <property type="evidence" value="ECO:0007669"/>
    <property type="project" value="UniProtKB-SubCell"/>
</dbReference>
<dbReference type="InterPro" id="IPR038352">
    <property type="entry name" value="Imelysin_sf"/>
</dbReference>
<dbReference type="InterPro" id="IPR053377">
    <property type="entry name" value="Iron_uptake_EfeM/EfeO"/>
</dbReference>
<gene>
    <name evidence="7" type="primary">efeM</name>
    <name evidence="7" type="ORF">CCHOA_00345</name>
</gene>
<evidence type="ECO:0000256" key="5">
    <source>
        <dbReference type="SAM" id="SignalP"/>
    </source>
</evidence>
<evidence type="ECO:0000313" key="7">
    <source>
        <dbReference type="EMBL" id="AZA12498.1"/>
    </source>
</evidence>
<reference evidence="7 8" key="1">
    <citation type="submission" date="2018-11" db="EMBL/GenBank/DDBJ databases">
        <authorList>
            <person name="Kleinhagauer T."/>
            <person name="Glaeser S.P."/>
            <person name="Spergser J."/>
            <person name="Ruckert C."/>
            <person name="Kaempfer P."/>
            <person name="Busse H.-J."/>
        </authorList>
    </citation>
    <scope>NUCLEOTIDE SEQUENCE [LARGE SCALE GENOMIC DNA]</scope>
    <source>
        <strain evidence="7 8">200CH</strain>
    </source>
</reference>
<dbReference type="PANTHER" id="PTHR39192">
    <property type="entry name" value="IRON UPTAKE SYSTEM COMPONENT EFEO"/>
    <property type="match status" value="1"/>
</dbReference>
<dbReference type="PANTHER" id="PTHR39192:SF1">
    <property type="entry name" value="IRON UPTAKE SYSTEM COMPONENT EFEO"/>
    <property type="match status" value="1"/>
</dbReference>
<dbReference type="NCBIfam" id="NF041757">
    <property type="entry name" value="EfeO"/>
    <property type="match status" value="1"/>
</dbReference>
<dbReference type="CDD" id="cd14656">
    <property type="entry name" value="Imelysin-like_EfeO"/>
    <property type="match status" value="1"/>
</dbReference>
<evidence type="ECO:0000259" key="6">
    <source>
        <dbReference type="Pfam" id="PF09375"/>
    </source>
</evidence>
<dbReference type="InterPro" id="IPR050894">
    <property type="entry name" value="EfeM/EfeO_iron_uptake"/>
</dbReference>
<proteinExistence type="inferred from homology"/>
<dbReference type="Gene3D" id="1.20.1420.20">
    <property type="entry name" value="M75 peptidase, HXXE motif"/>
    <property type="match status" value="1"/>
</dbReference>
<name>A0A3G6J6F3_9CORY</name>